<feature type="compositionally biased region" description="Low complexity" evidence="2">
    <location>
        <begin position="250"/>
        <end position="263"/>
    </location>
</feature>
<feature type="domain" description="CBM1" evidence="4">
    <location>
        <begin position="271"/>
        <end position="307"/>
    </location>
</feature>
<name>A0A8H6XQ58_9AGAR</name>
<evidence type="ECO:0000256" key="3">
    <source>
        <dbReference type="SAM" id="SignalP"/>
    </source>
</evidence>
<dbReference type="SMART" id="SM00236">
    <property type="entry name" value="fCBD"/>
    <property type="match status" value="1"/>
</dbReference>
<keyword evidence="6" id="KW-1185">Reference proteome</keyword>
<keyword evidence="1 3" id="KW-0732">Signal</keyword>
<dbReference type="Pfam" id="PF00734">
    <property type="entry name" value="CBM_1"/>
    <property type="match status" value="1"/>
</dbReference>
<dbReference type="GO" id="GO:0005576">
    <property type="term" value="C:extracellular region"/>
    <property type="evidence" value="ECO:0007669"/>
    <property type="project" value="InterPro"/>
</dbReference>
<protein>
    <submittedName>
        <fullName evidence="5">CBM1 domain-containing protein</fullName>
    </submittedName>
</protein>
<dbReference type="AlphaFoldDB" id="A0A8H6XQ58"/>
<dbReference type="EMBL" id="JACAZI010000013">
    <property type="protein sequence ID" value="KAF7345948.1"/>
    <property type="molecule type" value="Genomic_DNA"/>
</dbReference>
<gene>
    <name evidence="5" type="ORF">MVEN_01617200</name>
</gene>
<evidence type="ECO:0000259" key="4">
    <source>
        <dbReference type="PROSITE" id="PS51164"/>
    </source>
</evidence>
<feature type="region of interest" description="Disordered" evidence="2">
    <location>
        <begin position="250"/>
        <end position="270"/>
    </location>
</feature>
<evidence type="ECO:0000313" key="6">
    <source>
        <dbReference type="Proteomes" id="UP000620124"/>
    </source>
</evidence>
<dbReference type="PROSITE" id="PS00562">
    <property type="entry name" value="CBM1_1"/>
    <property type="match status" value="1"/>
</dbReference>
<dbReference type="SUPFAM" id="SSF57180">
    <property type="entry name" value="Cellulose-binding domain"/>
    <property type="match status" value="1"/>
</dbReference>
<evidence type="ECO:0000256" key="1">
    <source>
        <dbReference type="ARBA" id="ARBA00022729"/>
    </source>
</evidence>
<dbReference type="PROSITE" id="PS51164">
    <property type="entry name" value="CBM1_2"/>
    <property type="match status" value="1"/>
</dbReference>
<evidence type="ECO:0000313" key="5">
    <source>
        <dbReference type="EMBL" id="KAF7345948.1"/>
    </source>
</evidence>
<organism evidence="5 6">
    <name type="scientific">Mycena venus</name>
    <dbReference type="NCBI Taxonomy" id="2733690"/>
    <lineage>
        <taxon>Eukaryota</taxon>
        <taxon>Fungi</taxon>
        <taxon>Dikarya</taxon>
        <taxon>Basidiomycota</taxon>
        <taxon>Agaricomycotina</taxon>
        <taxon>Agaricomycetes</taxon>
        <taxon>Agaricomycetidae</taxon>
        <taxon>Agaricales</taxon>
        <taxon>Marasmiineae</taxon>
        <taxon>Mycenaceae</taxon>
        <taxon>Mycena</taxon>
    </lineage>
</organism>
<dbReference type="GO" id="GO:0030248">
    <property type="term" value="F:cellulose binding"/>
    <property type="evidence" value="ECO:0007669"/>
    <property type="project" value="InterPro"/>
</dbReference>
<proteinExistence type="predicted"/>
<sequence>MKLSSGLFGIAISMAATLVKADSWGSAWSLGPTHNGAAVVKATTHFQPGAAPTPNEDILALWIGISNATSGLIQAGCDNVANMAGYCGAAANQWCCGASYFGFQNGVLGQWSGKFVPTECTDTITIDYTLQSDQRTWVHTVSKNGAVISTLQTFDGPLLQGGFGTGTECNANCGGSVSTQTYTNTTIVLSTADPLFSSTLGVGAGVQASQLTTADSGKTWTVASIKIPPMTINSNLGPNTGKPAVCGATTTPPATTTTRTTTGTGSGSTGCTSPEFAQCGGSGFTGCTVCASPFTCEFSNDFYSQCL</sequence>
<evidence type="ECO:0000256" key="2">
    <source>
        <dbReference type="SAM" id="MobiDB-lite"/>
    </source>
</evidence>
<dbReference type="Proteomes" id="UP000620124">
    <property type="component" value="Unassembled WGS sequence"/>
</dbReference>
<feature type="signal peptide" evidence="3">
    <location>
        <begin position="1"/>
        <end position="21"/>
    </location>
</feature>
<dbReference type="InterPro" id="IPR035971">
    <property type="entry name" value="CBD_sf"/>
</dbReference>
<accession>A0A8H6XQ58</accession>
<reference evidence="5" key="1">
    <citation type="submission" date="2020-05" db="EMBL/GenBank/DDBJ databases">
        <title>Mycena genomes resolve the evolution of fungal bioluminescence.</title>
        <authorList>
            <person name="Tsai I.J."/>
        </authorList>
    </citation>
    <scope>NUCLEOTIDE SEQUENCE</scope>
    <source>
        <strain evidence="5">CCC161011</strain>
    </source>
</reference>
<comment type="caution">
    <text evidence="5">The sequence shown here is derived from an EMBL/GenBank/DDBJ whole genome shotgun (WGS) entry which is preliminary data.</text>
</comment>
<dbReference type="OrthoDB" id="5086500at2759"/>
<dbReference type="GO" id="GO:0005975">
    <property type="term" value="P:carbohydrate metabolic process"/>
    <property type="evidence" value="ECO:0007669"/>
    <property type="project" value="InterPro"/>
</dbReference>
<feature type="chain" id="PRO_5034922389" evidence="3">
    <location>
        <begin position="22"/>
        <end position="307"/>
    </location>
</feature>
<dbReference type="InterPro" id="IPR000254">
    <property type="entry name" value="CBD"/>
</dbReference>